<dbReference type="EMBL" id="PCVG01000033">
    <property type="protein sequence ID" value="PIQ68706.1"/>
    <property type="molecule type" value="Genomic_DNA"/>
</dbReference>
<evidence type="ECO:0000313" key="2">
    <source>
        <dbReference type="Proteomes" id="UP000229342"/>
    </source>
</evidence>
<reference evidence="1 2" key="1">
    <citation type="submission" date="2017-09" db="EMBL/GenBank/DDBJ databases">
        <title>Depth-based differentiation of microbial function through sediment-hosted aquifers and enrichment of novel symbionts in the deep terrestrial subsurface.</title>
        <authorList>
            <person name="Probst A.J."/>
            <person name="Ladd B."/>
            <person name="Jarett J.K."/>
            <person name="Geller-Mcgrath D.E."/>
            <person name="Sieber C.M."/>
            <person name="Emerson J.B."/>
            <person name="Anantharaman K."/>
            <person name="Thomas B.C."/>
            <person name="Malmstrom R."/>
            <person name="Stieglmeier M."/>
            <person name="Klingl A."/>
            <person name="Woyke T."/>
            <person name="Ryan C.M."/>
            <person name="Banfield J.F."/>
        </authorList>
    </citation>
    <scope>NUCLEOTIDE SEQUENCE [LARGE SCALE GENOMIC DNA]</scope>
    <source>
        <strain evidence="1">CG11_big_fil_rev_8_21_14_0_20_46_11</strain>
    </source>
</reference>
<comment type="caution">
    <text evidence="1">The sequence shown here is derived from an EMBL/GenBank/DDBJ whole genome shotgun (WGS) entry which is preliminary data.</text>
</comment>
<evidence type="ECO:0000313" key="1">
    <source>
        <dbReference type="EMBL" id="PIQ68706.1"/>
    </source>
</evidence>
<organism evidence="1 2">
    <name type="scientific">Candidatus Taylorbacteria bacterium CG11_big_fil_rev_8_21_14_0_20_46_11</name>
    <dbReference type="NCBI Taxonomy" id="1975025"/>
    <lineage>
        <taxon>Bacteria</taxon>
        <taxon>Candidatus Tayloriibacteriota</taxon>
    </lineage>
</organism>
<dbReference type="Proteomes" id="UP000229342">
    <property type="component" value="Unassembled WGS sequence"/>
</dbReference>
<sequence length="93" mass="10766">MDWRIRPYCEGKAIQLWHDRNDDRTNIMPHLLFSGDTVYWGGVKRHGIVVACSGVQPWFDKMFSGMIADMLVGIAYNAWMLSEDKRQGVDFLT</sequence>
<protein>
    <submittedName>
        <fullName evidence="1">Uncharacterized protein</fullName>
    </submittedName>
</protein>
<name>A0A2H0KBS3_9BACT</name>
<proteinExistence type="predicted"/>
<dbReference type="AlphaFoldDB" id="A0A2H0KBS3"/>
<gene>
    <name evidence="1" type="ORF">COV91_02745</name>
</gene>
<accession>A0A2H0KBS3</accession>